<dbReference type="EMBL" id="CCSB01000001">
    <property type="protein sequence ID" value="CDZ75899.1"/>
    <property type="molecule type" value="Genomic_DNA"/>
</dbReference>
<evidence type="ECO:0000313" key="2">
    <source>
        <dbReference type="EMBL" id="CDZ75899.1"/>
    </source>
</evidence>
<dbReference type="eggNOG" id="COG0666">
    <property type="taxonomic scope" value="Bacteria"/>
</dbReference>
<dbReference type="AlphaFoldDB" id="A0A078KVW5"/>
<dbReference type="STRING" id="1034943.BN59_00159"/>
<protein>
    <submittedName>
        <fullName evidence="2">Uncharacterized protein</fullName>
    </submittedName>
</protein>
<name>A0A078KVW5_9GAMM</name>
<dbReference type="RefSeq" id="WP_141650398.1">
    <property type="nucleotide sequence ID" value="NZ_CCVW01000001.1"/>
</dbReference>
<evidence type="ECO:0000313" key="3">
    <source>
        <dbReference type="Proteomes" id="UP000044071"/>
    </source>
</evidence>
<feature type="region of interest" description="Disordered" evidence="1">
    <location>
        <begin position="644"/>
        <end position="667"/>
    </location>
</feature>
<organism evidence="2 3">
    <name type="scientific">Legionella massiliensis</name>
    <dbReference type="NCBI Taxonomy" id="1034943"/>
    <lineage>
        <taxon>Bacteria</taxon>
        <taxon>Pseudomonadati</taxon>
        <taxon>Pseudomonadota</taxon>
        <taxon>Gammaproteobacteria</taxon>
        <taxon>Legionellales</taxon>
        <taxon>Legionellaceae</taxon>
        <taxon>Legionella</taxon>
    </lineage>
</organism>
<dbReference type="Proteomes" id="UP000044071">
    <property type="component" value="Unassembled WGS sequence"/>
</dbReference>
<keyword evidence="3" id="KW-1185">Reference proteome</keyword>
<evidence type="ECO:0000256" key="1">
    <source>
        <dbReference type="SAM" id="MobiDB-lite"/>
    </source>
</evidence>
<sequence>MPRPRAIKKENLHMKAALDPKTTGHEVDFGTFTHDGDAYTPWITKLNKHKGVKGQEASVLEVAFSEAALLFIKPGLTPPAEIVVDNQEVVAGVASENFNVQIKRQMDQGETCYSFDASNWTYTEVPRVAAPDQEAINRQRQELAGRVDPDQVSDGAITARLQLEETKKAINFLSDKPQGFFADLMKKHNKGEVVVDMESLASILTASYVLEEDDLHKGNIGFYVTKVIDEAGNEKKKFNFFKIDHDLMFIDSIMSQKDMRIANIFYDKDSFKISTRDLDDFPDLQDSGNHYWPTQKRFIATGDKAYNSASEVEAFANLKNDLAFRNAKWKYFLKSAVMPVDLIEKSLTRHLDESEIDKSSMIRNSMWTRLGALKNKLLESEQFRVYLAEHGNKAFAEIREEIKGYVQAAGLTPAEQESLLAELDDNFNVMLFCARDKHLPTEDQQISAIQQSILLGNYNFSSRNKPSPDDVGSALDHFKQHKEPVDARSYAAACVAIDLIKKSGNEEDYTENLAELREAKRAYINPQEITTLKQFEAAADKIRSADLPLKQQKIQLFTLLRQANLPLDDLKKLKSDLQKSEPDSPSLKFVNQLRSELWLVKKIYGTYGKTTTSSLMVDEIDAQIAKACTTNSRSFKDRFLRATPQQNGDTSENLVENTSQTTFGSSG</sequence>
<accession>A0A078KVW5</accession>
<proteinExistence type="predicted"/>
<gene>
    <name evidence="2" type="ORF">BN59_00159</name>
</gene>
<reference evidence="2 3" key="1">
    <citation type="submission" date="2014-06" db="EMBL/GenBank/DDBJ databases">
        <authorList>
            <person name="Urmite Genomes Urmite Genomes"/>
        </authorList>
    </citation>
    <scope>NUCLEOTIDE SEQUENCE [LARGE SCALE GENOMIC DNA]</scope>
</reference>